<dbReference type="Gene3D" id="6.20.330.10">
    <property type="match status" value="1"/>
</dbReference>
<evidence type="ECO:0000256" key="1">
    <source>
        <dbReference type="ARBA" id="ARBA00008683"/>
    </source>
</evidence>
<dbReference type="EMBL" id="VHLG01000014">
    <property type="protein sequence ID" value="TPW28072.1"/>
    <property type="molecule type" value="Genomic_DNA"/>
</dbReference>
<dbReference type="PANTHER" id="PTHR42987:SF6">
    <property type="entry name" value="PROTEINASE IV"/>
    <property type="match status" value="1"/>
</dbReference>
<proteinExistence type="inferred from homology"/>
<protein>
    <submittedName>
        <fullName evidence="6">Signal peptide peptidase SppA</fullName>
    </submittedName>
</protein>
<keyword evidence="4" id="KW-0720">Serine protease</keyword>
<gene>
    <name evidence="6" type="primary">sppA</name>
    <name evidence="6" type="ORF">FJU08_18700</name>
</gene>
<dbReference type="SUPFAM" id="SSF52096">
    <property type="entry name" value="ClpP/crotonase"/>
    <property type="match status" value="1"/>
</dbReference>
<organism evidence="6 7">
    <name type="scientific">Martelella alba</name>
    <dbReference type="NCBI Taxonomy" id="2590451"/>
    <lineage>
        <taxon>Bacteria</taxon>
        <taxon>Pseudomonadati</taxon>
        <taxon>Pseudomonadota</taxon>
        <taxon>Alphaproteobacteria</taxon>
        <taxon>Hyphomicrobiales</taxon>
        <taxon>Aurantimonadaceae</taxon>
        <taxon>Martelella</taxon>
    </lineage>
</organism>
<accession>A0A506U139</accession>
<dbReference type="InterPro" id="IPR002142">
    <property type="entry name" value="Peptidase_S49"/>
</dbReference>
<keyword evidence="3" id="KW-0378">Hydrolase</keyword>
<dbReference type="Gene3D" id="3.90.226.10">
    <property type="entry name" value="2-enoyl-CoA Hydratase, Chain A, domain 1"/>
    <property type="match status" value="1"/>
</dbReference>
<sequence>MTLILVAVVILGGYRFIMGPDAARVLTRPHIAELTISGMIVDDPALLQKIEDIGDDTRVKALIVSLSTGGGSTYGGERIYKALRAVAEKKPVVADIRTEAASAGYMIALAGDRIFAGETSITGSIGVLFMYPQAKELLDKIGVTMGTVKSAPMKAEPLPFDAATPQVRAMLGSVVSDSYNWFVDLVAERRDMPREKALALADGRIVTGRQAVEDGLIDAVGGQKDILAYLHERDVPENLDIESWDDINNDGFDLNMANAAVFLLQKAGLGSLVGEYPGKGAGFVDGLVSVWQNNW</sequence>
<keyword evidence="2" id="KW-0645">Protease</keyword>
<comment type="caution">
    <text evidence="6">The sequence shown here is derived from an EMBL/GenBank/DDBJ whole genome shotgun (WGS) entry which is preliminary data.</text>
</comment>
<dbReference type="OrthoDB" id="9764363at2"/>
<dbReference type="InterPro" id="IPR004635">
    <property type="entry name" value="Pept_S49_SppA"/>
</dbReference>
<feature type="domain" description="Peptidase S49" evidence="5">
    <location>
        <begin position="86"/>
        <end position="232"/>
    </location>
</feature>
<evidence type="ECO:0000256" key="4">
    <source>
        <dbReference type="ARBA" id="ARBA00022825"/>
    </source>
</evidence>
<dbReference type="Proteomes" id="UP000318801">
    <property type="component" value="Unassembled WGS sequence"/>
</dbReference>
<evidence type="ECO:0000256" key="2">
    <source>
        <dbReference type="ARBA" id="ARBA00022670"/>
    </source>
</evidence>
<dbReference type="CDD" id="cd07023">
    <property type="entry name" value="S49_Sppa_N_C"/>
    <property type="match status" value="1"/>
</dbReference>
<evidence type="ECO:0000313" key="6">
    <source>
        <dbReference type="EMBL" id="TPW28072.1"/>
    </source>
</evidence>
<dbReference type="GO" id="GO:0008236">
    <property type="term" value="F:serine-type peptidase activity"/>
    <property type="evidence" value="ECO:0007669"/>
    <property type="project" value="UniProtKB-KW"/>
</dbReference>
<evidence type="ECO:0000256" key="3">
    <source>
        <dbReference type="ARBA" id="ARBA00022801"/>
    </source>
</evidence>
<evidence type="ECO:0000259" key="5">
    <source>
        <dbReference type="Pfam" id="PF01343"/>
    </source>
</evidence>
<dbReference type="InterPro" id="IPR047272">
    <property type="entry name" value="S49_SppA_C"/>
</dbReference>
<dbReference type="InterPro" id="IPR029045">
    <property type="entry name" value="ClpP/crotonase-like_dom_sf"/>
</dbReference>
<evidence type="ECO:0000313" key="7">
    <source>
        <dbReference type="Proteomes" id="UP000318801"/>
    </source>
</evidence>
<dbReference type="AlphaFoldDB" id="A0A506U139"/>
<keyword evidence="7" id="KW-1185">Reference proteome</keyword>
<comment type="similarity">
    <text evidence="1">Belongs to the peptidase S49 family.</text>
</comment>
<dbReference type="PANTHER" id="PTHR42987">
    <property type="entry name" value="PEPTIDASE S49"/>
    <property type="match status" value="1"/>
</dbReference>
<dbReference type="NCBIfam" id="TIGR00706">
    <property type="entry name" value="SppA_dom"/>
    <property type="match status" value="1"/>
</dbReference>
<name>A0A506U139_9HYPH</name>
<reference evidence="6 7" key="1">
    <citation type="submission" date="2019-06" db="EMBL/GenBank/DDBJ databases">
        <authorList>
            <person name="Li M."/>
        </authorList>
    </citation>
    <scope>NUCLEOTIDE SEQUENCE [LARGE SCALE GENOMIC DNA]</scope>
    <source>
        <strain evidence="6 7">BGMRC2036</strain>
    </source>
</reference>
<dbReference type="Pfam" id="PF01343">
    <property type="entry name" value="Peptidase_S49"/>
    <property type="match status" value="1"/>
</dbReference>
<dbReference type="GO" id="GO:0006508">
    <property type="term" value="P:proteolysis"/>
    <property type="evidence" value="ECO:0007669"/>
    <property type="project" value="UniProtKB-KW"/>
</dbReference>